<dbReference type="InterPro" id="IPR058509">
    <property type="entry name" value="DUF8196"/>
</dbReference>
<dbReference type="Pfam" id="PF26618">
    <property type="entry name" value="DUF8196"/>
    <property type="match status" value="1"/>
</dbReference>
<dbReference type="PANTHER" id="PTHR38753">
    <property type="entry name" value="SLR1441 PROTEIN"/>
    <property type="match status" value="1"/>
</dbReference>
<evidence type="ECO:0000259" key="2">
    <source>
        <dbReference type="Pfam" id="PF26618"/>
    </source>
</evidence>
<sequence>MATISNIKDKIKKVFPVKQASVLFEVVDIVNETVKVSDFNELKEIVRELAHTQKELAEAQKRTEQRVEELAEAQKRTEQRVEELAEAQKRTEQRVEELAEAQKRTEQRLEELAEAQKRTEQRVEELAEAQKRTEEEVAILAKGLTQLRKEVGGLSLTMSYAFENESYRMLPKFLKENYGIEIKEKLIRAEIGGKEINIFGKARKNGKEVFIVGESKLRLDERKEQSIEKVFNELEEKVKAVQDEYGKIDVVRVLITHYATKGFQKKAKEKGIIIVQSFEW</sequence>
<feature type="coiled-coil region" evidence="1">
    <location>
        <begin position="42"/>
        <end position="136"/>
    </location>
</feature>
<dbReference type="EMBL" id="CP144374">
    <property type="protein sequence ID" value="XCH47699.1"/>
    <property type="molecule type" value="Genomic_DNA"/>
</dbReference>
<dbReference type="PANTHER" id="PTHR38753:SF1">
    <property type="entry name" value="SLR1441 PROTEIN"/>
    <property type="match status" value="1"/>
</dbReference>
<reference evidence="3" key="1">
    <citation type="submission" date="2024-01" db="EMBL/GenBank/DDBJ databases">
        <title>The first autotrophic representatives of the genus Thermodesulfovibrio.</title>
        <authorList>
            <person name="Maltseva A.I."/>
            <person name="Elcheninov A.G."/>
            <person name="Kublanov I.V."/>
            <person name="Lebedinsky A.V."/>
            <person name="Frolov E.N."/>
        </authorList>
    </citation>
    <scope>NUCLEOTIDE SEQUENCE</scope>
    <source>
        <strain evidence="3">3462-1</strain>
    </source>
</reference>
<feature type="domain" description="DUF8196" evidence="2">
    <location>
        <begin position="165"/>
        <end position="277"/>
    </location>
</feature>
<dbReference type="Gene3D" id="1.10.287.950">
    <property type="entry name" value="Methyl-accepting chemotaxis protein"/>
    <property type="match status" value="1"/>
</dbReference>
<dbReference type="AlphaFoldDB" id="A0AAU8GZ47"/>
<proteinExistence type="predicted"/>
<dbReference type="KEGG" id="tob:V4D31_04930"/>
<organism evidence="3">
    <name type="scientific">Thermodesulfovibrio obliviosus</name>
    <dbReference type="NCBI Taxonomy" id="3118332"/>
    <lineage>
        <taxon>Bacteria</taxon>
        <taxon>Pseudomonadati</taxon>
        <taxon>Nitrospirota</taxon>
        <taxon>Thermodesulfovibrionia</taxon>
        <taxon>Thermodesulfovibrionales</taxon>
        <taxon>Thermodesulfovibrionaceae</taxon>
        <taxon>Thermodesulfovibrio</taxon>
    </lineage>
</organism>
<accession>A0AAU8GZ47</accession>
<evidence type="ECO:0000256" key="1">
    <source>
        <dbReference type="SAM" id="Coils"/>
    </source>
</evidence>
<dbReference type="SUPFAM" id="SSF58104">
    <property type="entry name" value="Methyl-accepting chemotaxis protein (MCP) signaling domain"/>
    <property type="match status" value="1"/>
</dbReference>
<keyword evidence="1" id="KW-0175">Coiled coil</keyword>
<evidence type="ECO:0000313" key="3">
    <source>
        <dbReference type="EMBL" id="XCH47699.1"/>
    </source>
</evidence>
<dbReference type="RefSeq" id="WP_353685359.1">
    <property type="nucleotide sequence ID" value="NZ_CP144374.1"/>
</dbReference>
<gene>
    <name evidence="3" type="ORF">V4D31_04930</name>
</gene>
<name>A0AAU8GZ47_9BACT</name>
<protein>
    <recommendedName>
        <fullName evidence="2">DUF8196 domain-containing protein</fullName>
    </recommendedName>
</protein>